<evidence type="ECO:0000259" key="1">
    <source>
        <dbReference type="Pfam" id="PF04965"/>
    </source>
</evidence>
<dbReference type="SUPFAM" id="SSF160719">
    <property type="entry name" value="gpW/gp25-like"/>
    <property type="match status" value="1"/>
</dbReference>
<dbReference type="STRING" id="225848.Sps_04514"/>
<dbReference type="InterPro" id="IPR007048">
    <property type="entry name" value="IraD/Gp25-like"/>
</dbReference>
<sequence length="138" mass="15632">MSVERSFLGTGWCFPPKFMATERSVEMVSAEEDIEQSIHIILSTSPGERVMDPLFGCGIKKMVFEEINQATIAKLVHLISRSLLYFEPRINVELIEIGTDNALEGRLDIDLSFTVITTNARRNMVYPFYILEGTLVDL</sequence>
<dbReference type="Gene3D" id="3.10.450.40">
    <property type="match status" value="1"/>
</dbReference>
<organism evidence="2 3">
    <name type="scientific">Shewanella psychrophila</name>
    <dbReference type="NCBI Taxonomy" id="225848"/>
    <lineage>
        <taxon>Bacteria</taxon>
        <taxon>Pseudomonadati</taxon>
        <taxon>Pseudomonadota</taxon>
        <taxon>Gammaproteobacteria</taxon>
        <taxon>Alteromonadales</taxon>
        <taxon>Shewanellaceae</taxon>
        <taxon>Shewanella</taxon>
    </lineage>
</organism>
<name>A0A1S6HVS5_9GAMM</name>
<accession>A0A1S6HVS5</accession>
<reference evidence="2 3" key="1">
    <citation type="submission" date="2016-03" db="EMBL/GenBank/DDBJ databases">
        <title>Complete genome sequence of Shewanella psychrophila WP2, a deep sea bacterium isolated from west Pacific sediment.</title>
        <authorList>
            <person name="Xu G."/>
            <person name="Jian H."/>
        </authorList>
    </citation>
    <scope>NUCLEOTIDE SEQUENCE [LARGE SCALE GENOMIC DNA]</scope>
    <source>
        <strain evidence="2 3">WP2</strain>
    </source>
</reference>
<dbReference type="AlphaFoldDB" id="A0A1S6HVS5"/>
<protein>
    <submittedName>
        <fullName evidence="2">Phage baseplate assembly protein W</fullName>
    </submittedName>
</protein>
<gene>
    <name evidence="2" type="ORF">Sps_04514</name>
</gene>
<dbReference type="KEGG" id="spsw:Sps_04514"/>
<dbReference type="Proteomes" id="UP000189545">
    <property type="component" value="Chromosome"/>
</dbReference>
<dbReference type="EMBL" id="CP014782">
    <property type="protein sequence ID" value="AQS39599.1"/>
    <property type="molecule type" value="Genomic_DNA"/>
</dbReference>
<evidence type="ECO:0000313" key="3">
    <source>
        <dbReference type="Proteomes" id="UP000189545"/>
    </source>
</evidence>
<dbReference type="Pfam" id="PF04965">
    <property type="entry name" value="GPW_gp25"/>
    <property type="match status" value="1"/>
</dbReference>
<feature type="domain" description="IraD/Gp25-like" evidence="1">
    <location>
        <begin position="29"/>
        <end position="119"/>
    </location>
</feature>
<dbReference type="OrthoDB" id="9802846at2"/>
<proteinExistence type="predicted"/>
<keyword evidence="3" id="KW-1185">Reference proteome</keyword>
<evidence type="ECO:0000313" key="2">
    <source>
        <dbReference type="EMBL" id="AQS39599.1"/>
    </source>
</evidence>